<organism evidence="2 3">
    <name type="scientific">Marihabitans asiaticum</name>
    <dbReference type="NCBI Taxonomy" id="415218"/>
    <lineage>
        <taxon>Bacteria</taxon>
        <taxon>Bacillati</taxon>
        <taxon>Actinomycetota</taxon>
        <taxon>Actinomycetes</taxon>
        <taxon>Micrococcales</taxon>
        <taxon>Intrasporangiaceae</taxon>
        <taxon>Marihabitans</taxon>
    </lineage>
</organism>
<dbReference type="Pfam" id="PF01717">
    <property type="entry name" value="Meth_synt_2"/>
    <property type="match status" value="1"/>
</dbReference>
<protein>
    <submittedName>
        <fullName evidence="2">Methionine synthase II (Cobalamin-independent)</fullName>
    </submittedName>
</protein>
<dbReference type="GO" id="GO:0009086">
    <property type="term" value="P:methionine biosynthetic process"/>
    <property type="evidence" value="ECO:0007669"/>
    <property type="project" value="InterPro"/>
</dbReference>
<reference evidence="2 3" key="1">
    <citation type="submission" date="2019-06" db="EMBL/GenBank/DDBJ databases">
        <title>Sequencing the genomes of 1000 actinobacteria strains.</title>
        <authorList>
            <person name="Klenk H.-P."/>
        </authorList>
    </citation>
    <scope>NUCLEOTIDE SEQUENCE [LARGE SCALE GENOMIC DNA]</scope>
    <source>
        <strain evidence="2 3">DSM 18935</strain>
    </source>
</reference>
<evidence type="ECO:0000259" key="1">
    <source>
        <dbReference type="Pfam" id="PF01717"/>
    </source>
</evidence>
<evidence type="ECO:0000313" key="3">
    <source>
        <dbReference type="Proteomes" id="UP000315628"/>
    </source>
</evidence>
<dbReference type="InterPro" id="IPR002629">
    <property type="entry name" value="Met_Synth_C/arc"/>
</dbReference>
<accession>A0A560W890</accession>
<keyword evidence="3" id="KW-1185">Reference proteome</keyword>
<evidence type="ECO:0000313" key="2">
    <source>
        <dbReference type="EMBL" id="TWD13852.1"/>
    </source>
</evidence>
<comment type="caution">
    <text evidence="2">The sequence shown here is derived from an EMBL/GenBank/DDBJ whole genome shotgun (WGS) entry which is preliminary data.</text>
</comment>
<dbReference type="Proteomes" id="UP000315628">
    <property type="component" value="Unassembled WGS sequence"/>
</dbReference>
<dbReference type="RefSeq" id="WP_246074771.1">
    <property type="nucleotide sequence ID" value="NZ_BAAAYT010000002.1"/>
</dbReference>
<dbReference type="EMBL" id="VIUW01000004">
    <property type="protein sequence ID" value="TWD13852.1"/>
    <property type="molecule type" value="Genomic_DNA"/>
</dbReference>
<dbReference type="SUPFAM" id="SSF51726">
    <property type="entry name" value="UROD/MetE-like"/>
    <property type="match status" value="1"/>
</dbReference>
<gene>
    <name evidence="2" type="ORF">FB557_2493</name>
</gene>
<dbReference type="GO" id="GO:0003871">
    <property type="term" value="F:5-methyltetrahydropteroyltriglutamate-homocysteine S-methyltransferase activity"/>
    <property type="evidence" value="ECO:0007669"/>
    <property type="project" value="InterPro"/>
</dbReference>
<sequence length="328" mass="34771">MQIVASGIGSWPGTEPREAIRAVRDLLVDDLPYLPELPGRGPGADMIGRAGALLEGLHVETQPYGWRLVDRPGADEGRAAAYLRQDLDELAEAYDGWSGPLKVQVCGPWTLAATLELTRGERAVSDPGARRDLVESLGEGVAAHLADLRRLVPGAQLTLQLDEPALPAVLEGRLPTQSGYGRLRAVDRSEVRSGLRSVLDRADGVAAAVHSCAPDVPVGLIGETGVGALALDLTLLDARAWDEVAALVESGRELWAGVVPSQGNETPTWQAARRRVVDPWRRIGLGEDRLAQVRVTPSCGLAGLPPSAAVGSQRLAVEVARSLTEYPG</sequence>
<dbReference type="Gene3D" id="3.20.20.210">
    <property type="match status" value="1"/>
</dbReference>
<name>A0A560W890_9MICO</name>
<dbReference type="InterPro" id="IPR038071">
    <property type="entry name" value="UROD/MetE-like_sf"/>
</dbReference>
<dbReference type="AlphaFoldDB" id="A0A560W890"/>
<proteinExistence type="predicted"/>
<dbReference type="GO" id="GO:0008270">
    <property type="term" value="F:zinc ion binding"/>
    <property type="evidence" value="ECO:0007669"/>
    <property type="project" value="InterPro"/>
</dbReference>
<feature type="domain" description="Cobalamin-independent methionine synthase MetE C-terminal/archaeal" evidence="1">
    <location>
        <begin position="7"/>
        <end position="321"/>
    </location>
</feature>